<proteinExistence type="predicted"/>
<dbReference type="EMBL" id="BMAV01022800">
    <property type="protein sequence ID" value="GFY78063.1"/>
    <property type="molecule type" value="Genomic_DNA"/>
</dbReference>
<gene>
    <name evidence="1" type="ORF">TNIN_308931</name>
</gene>
<name>A0A8X7CR79_9ARAC</name>
<reference evidence="1" key="1">
    <citation type="submission" date="2020-08" db="EMBL/GenBank/DDBJ databases">
        <title>Multicomponent nature underlies the extraordinary mechanical properties of spider dragline silk.</title>
        <authorList>
            <person name="Kono N."/>
            <person name="Nakamura H."/>
            <person name="Mori M."/>
            <person name="Yoshida Y."/>
            <person name="Ohtoshi R."/>
            <person name="Malay A.D."/>
            <person name="Moran D.A.P."/>
            <person name="Tomita M."/>
            <person name="Numata K."/>
            <person name="Arakawa K."/>
        </authorList>
    </citation>
    <scope>NUCLEOTIDE SEQUENCE</scope>
</reference>
<accession>A0A8X7CR79</accession>
<evidence type="ECO:0000313" key="2">
    <source>
        <dbReference type="Proteomes" id="UP000886998"/>
    </source>
</evidence>
<evidence type="ECO:0000313" key="1">
    <source>
        <dbReference type="EMBL" id="GFY78063.1"/>
    </source>
</evidence>
<organism evidence="1 2">
    <name type="scientific">Trichonephila inaurata madagascariensis</name>
    <dbReference type="NCBI Taxonomy" id="2747483"/>
    <lineage>
        <taxon>Eukaryota</taxon>
        <taxon>Metazoa</taxon>
        <taxon>Ecdysozoa</taxon>
        <taxon>Arthropoda</taxon>
        <taxon>Chelicerata</taxon>
        <taxon>Arachnida</taxon>
        <taxon>Araneae</taxon>
        <taxon>Araneomorphae</taxon>
        <taxon>Entelegynae</taxon>
        <taxon>Araneoidea</taxon>
        <taxon>Nephilidae</taxon>
        <taxon>Trichonephila</taxon>
        <taxon>Trichonephila inaurata</taxon>
    </lineage>
</organism>
<dbReference type="Proteomes" id="UP000886998">
    <property type="component" value="Unassembled WGS sequence"/>
</dbReference>
<comment type="caution">
    <text evidence="1">The sequence shown here is derived from an EMBL/GenBank/DDBJ whole genome shotgun (WGS) entry which is preliminary data.</text>
</comment>
<sequence length="199" mass="22210">MDALKLRRTPLRTAFTKGVNHLQVIIENDPVDMNAVETAFEQLKAKEGSSLKDISIPFGVIIITLGTRLAASVKNDLNLPDVRIYYLTDSMAALAWIQLTRDWGYLFFKRVKKSKPSDVVAGNKVPSEKFADILFRGKDLELVPRPTERNNGVTGNQDPTVGEVVVVENSLKEWTLWSLARVIQLIPGKVDTLECSSQN</sequence>
<dbReference type="OrthoDB" id="7551542at2759"/>
<keyword evidence="2" id="KW-1185">Reference proteome</keyword>
<protein>
    <submittedName>
        <fullName evidence="1">Uncharacterized protein</fullName>
    </submittedName>
</protein>
<dbReference type="AlphaFoldDB" id="A0A8X7CR79"/>